<protein>
    <recommendedName>
        <fullName evidence="1">Amidohydrolase 3 domain-containing protein</fullName>
    </recommendedName>
</protein>
<evidence type="ECO:0000259" key="1">
    <source>
        <dbReference type="Pfam" id="PF07969"/>
    </source>
</evidence>
<comment type="caution">
    <text evidence="2">The sequence shown here is derived from an EMBL/GenBank/DDBJ whole genome shotgun (WGS) entry which is preliminary data.</text>
</comment>
<dbReference type="GO" id="GO:0016810">
    <property type="term" value="F:hydrolase activity, acting on carbon-nitrogen (but not peptide) bonds"/>
    <property type="evidence" value="ECO:0007669"/>
    <property type="project" value="InterPro"/>
</dbReference>
<dbReference type="AlphaFoldDB" id="A0A429Y8E2"/>
<accession>A0A429Y8E2</accession>
<name>A0A429Y8E2_9BACI</name>
<organism evidence="2 3">
    <name type="scientific">Siminovitchia acidinfaciens</name>
    <dbReference type="NCBI Taxonomy" id="2321395"/>
    <lineage>
        <taxon>Bacteria</taxon>
        <taxon>Bacillati</taxon>
        <taxon>Bacillota</taxon>
        <taxon>Bacilli</taxon>
        <taxon>Bacillales</taxon>
        <taxon>Bacillaceae</taxon>
        <taxon>Siminovitchia</taxon>
    </lineage>
</organism>
<dbReference type="EMBL" id="QYTV02000001">
    <property type="protein sequence ID" value="RST77695.1"/>
    <property type="molecule type" value="Genomic_DNA"/>
</dbReference>
<dbReference type="InterPro" id="IPR013108">
    <property type="entry name" value="Amidohydro_3"/>
</dbReference>
<dbReference type="OrthoDB" id="9767366at2"/>
<feature type="domain" description="Amidohydrolase 3" evidence="1">
    <location>
        <begin position="15"/>
        <end position="59"/>
    </location>
</feature>
<evidence type="ECO:0000313" key="3">
    <source>
        <dbReference type="Proteomes" id="UP000287156"/>
    </source>
</evidence>
<dbReference type="InterPro" id="IPR011059">
    <property type="entry name" value="Metal-dep_hydrolase_composite"/>
</dbReference>
<sequence>MNRIDSCGKDVWYSHELGTLEAGKLADIVVLKQNLFDIPAEDIPNAGVELTISDGNVVFEAPCVTVDQ</sequence>
<reference evidence="2" key="1">
    <citation type="submission" date="2018-12" db="EMBL/GenBank/DDBJ databases">
        <authorList>
            <person name="Sun L."/>
            <person name="Chen Z."/>
        </authorList>
    </citation>
    <scope>NUCLEOTIDE SEQUENCE [LARGE SCALE GENOMIC DNA]</scope>
    <source>
        <strain evidence="2">3-2-2</strain>
    </source>
</reference>
<dbReference type="SUPFAM" id="SSF51338">
    <property type="entry name" value="Composite domain of metallo-dependent hydrolases"/>
    <property type="match status" value="1"/>
</dbReference>
<keyword evidence="3" id="KW-1185">Reference proteome</keyword>
<evidence type="ECO:0000313" key="2">
    <source>
        <dbReference type="EMBL" id="RST77695.1"/>
    </source>
</evidence>
<proteinExistence type="predicted"/>
<dbReference type="Gene3D" id="2.30.40.10">
    <property type="entry name" value="Urease, subunit C, domain 1"/>
    <property type="match status" value="1"/>
</dbReference>
<dbReference type="Proteomes" id="UP000287156">
    <property type="component" value="Unassembled WGS sequence"/>
</dbReference>
<gene>
    <name evidence="2" type="ORF">D4T97_000055</name>
</gene>
<dbReference type="Pfam" id="PF07969">
    <property type="entry name" value="Amidohydro_3"/>
    <property type="match status" value="1"/>
</dbReference>